<dbReference type="EMBL" id="JACCKB010000018">
    <property type="protein sequence ID" value="NYZ66813.1"/>
    <property type="molecule type" value="Genomic_DNA"/>
</dbReference>
<reference evidence="2 3" key="1">
    <citation type="submission" date="2020-07" db="EMBL/GenBank/DDBJ databases">
        <title>Endozoicomonas sp. nov., isolated from sediment.</title>
        <authorList>
            <person name="Gu T."/>
        </authorList>
    </citation>
    <scope>NUCLEOTIDE SEQUENCE [LARGE SCALE GENOMIC DNA]</scope>
    <source>
        <strain evidence="2 3">SM1973</strain>
    </source>
</reference>
<dbReference type="InterPro" id="IPR001633">
    <property type="entry name" value="EAL_dom"/>
</dbReference>
<gene>
    <name evidence="2" type="ORF">H0A36_12400</name>
</gene>
<dbReference type="AlphaFoldDB" id="A0A853I057"/>
<dbReference type="Gene3D" id="3.20.20.450">
    <property type="entry name" value="EAL domain"/>
    <property type="match status" value="1"/>
</dbReference>
<dbReference type="SUPFAM" id="SSF141868">
    <property type="entry name" value="EAL domain-like"/>
    <property type="match status" value="1"/>
</dbReference>
<comment type="caution">
    <text evidence="2">The sequence shown here is derived from an EMBL/GenBank/DDBJ whole genome shotgun (WGS) entry which is preliminary data.</text>
</comment>
<dbReference type="PROSITE" id="PS50883">
    <property type="entry name" value="EAL"/>
    <property type="match status" value="1"/>
</dbReference>
<feature type="domain" description="EAL" evidence="1">
    <location>
        <begin position="1"/>
        <end position="44"/>
    </location>
</feature>
<name>A0A853I057_9GAMM</name>
<keyword evidence="3" id="KW-1185">Reference proteome</keyword>
<sequence length="44" mass="5150">MGISRKFPFDIIKVDRSFISNRTNSNRDQELVRTIITMAHKLLS</sequence>
<dbReference type="Pfam" id="PF00563">
    <property type="entry name" value="EAL"/>
    <property type="match status" value="1"/>
</dbReference>
<dbReference type="RefSeq" id="WP_180568840.1">
    <property type="nucleotide sequence ID" value="NZ_JACCKB010000018.1"/>
</dbReference>
<accession>A0A853I057</accession>
<evidence type="ECO:0000313" key="2">
    <source>
        <dbReference type="EMBL" id="NYZ66813.1"/>
    </source>
</evidence>
<organism evidence="2 3">
    <name type="scientific">Spartinivicinus marinus</name>
    <dbReference type="NCBI Taxonomy" id="2994442"/>
    <lineage>
        <taxon>Bacteria</taxon>
        <taxon>Pseudomonadati</taxon>
        <taxon>Pseudomonadota</taxon>
        <taxon>Gammaproteobacteria</taxon>
        <taxon>Oceanospirillales</taxon>
        <taxon>Zooshikellaceae</taxon>
        <taxon>Spartinivicinus</taxon>
    </lineage>
</organism>
<evidence type="ECO:0000259" key="1">
    <source>
        <dbReference type="PROSITE" id="PS50883"/>
    </source>
</evidence>
<protein>
    <submittedName>
        <fullName evidence="2">EAL domain-containing protein</fullName>
    </submittedName>
</protein>
<dbReference type="InterPro" id="IPR035919">
    <property type="entry name" value="EAL_sf"/>
</dbReference>
<dbReference type="Proteomes" id="UP000569732">
    <property type="component" value="Unassembled WGS sequence"/>
</dbReference>
<proteinExistence type="predicted"/>
<evidence type="ECO:0000313" key="3">
    <source>
        <dbReference type="Proteomes" id="UP000569732"/>
    </source>
</evidence>